<dbReference type="EMBL" id="CACSII010000013">
    <property type="protein sequence ID" value="CAA0108258.1"/>
    <property type="molecule type" value="Genomic_DNA"/>
</dbReference>
<accession>A0A5S9PV85</accession>
<comment type="pathway">
    <text evidence="1">Amino-acid biosynthesis; L-tyrosine biosynthesis; (4-hydroxyphenyl)pyruvate from prephenate (NAD(+) route): step 1/1.</text>
</comment>
<dbReference type="InterPro" id="IPR046825">
    <property type="entry name" value="PDH_C"/>
</dbReference>
<sequence>MLANTILIIGTGLIGGSFAKGLKQRNLIRCAIGYGRRYKQLELGIELAVIDEAARDLPQAIARADVIVLGVPTLTVADYLDVIAEHRKADSVVTDVASVKGEIAHVIREHYGAIPPWFVLGHPIAGSEKSGITASNGDLYVHHKVILTPEVDTDENALALIRALWEGVGADVVCMGINEHDRVLAATSHLPHALAFSLVDCLQAMDANVDVFRFAAGGFRDFTRIAGSHPVMWHDIMLANKSAILEMMGEFKAALSNLENAMENDDSDTILAMFERAKASREHFAGLIDAASSTESNAAISADLSKDKN</sequence>
<keyword evidence="7" id="KW-0520">NAD</keyword>
<evidence type="ECO:0000313" key="11">
    <source>
        <dbReference type="EMBL" id="CAA0108258.1"/>
    </source>
</evidence>
<dbReference type="PANTHER" id="PTHR21363:SF0">
    <property type="entry name" value="PREPHENATE DEHYDROGENASE [NADP(+)]"/>
    <property type="match status" value="1"/>
</dbReference>
<dbReference type="InterPro" id="IPR003099">
    <property type="entry name" value="Prephen_DH"/>
</dbReference>
<evidence type="ECO:0000256" key="7">
    <source>
        <dbReference type="ARBA" id="ARBA00023027"/>
    </source>
</evidence>
<keyword evidence="5" id="KW-0028">Amino-acid biosynthesis</keyword>
<dbReference type="SUPFAM" id="SSF48179">
    <property type="entry name" value="6-phosphogluconate dehydrogenase C-terminal domain-like"/>
    <property type="match status" value="1"/>
</dbReference>
<dbReference type="Gene3D" id="1.10.3660.10">
    <property type="entry name" value="6-phosphogluconate dehydrogenase C-terminal like domain"/>
    <property type="match status" value="1"/>
</dbReference>
<dbReference type="GO" id="GO:0008977">
    <property type="term" value="F:prephenate dehydrogenase (NAD+) activity"/>
    <property type="evidence" value="ECO:0007669"/>
    <property type="project" value="UniProtKB-EC"/>
</dbReference>
<dbReference type="SUPFAM" id="SSF51735">
    <property type="entry name" value="NAD(P)-binding Rossmann-fold domains"/>
    <property type="match status" value="1"/>
</dbReference>
<dbReference type="GO" id="GO:0004665">
    <property type="term" value="F:prephenate dehydrogenase (NADP+) activity"/>
    <property type="evidence" value="ECO:0007669"/>
    <property type="project" value="InterPro"/>
</dbReference>
<keyword evidence="6 11" id="KW-0560">Oxidoreductase</keyword>
<organism evidence="11 12">
    <name type="scientific">BD1-7 clade bacterium</name>
    <dbReference type="NCBI Taxonomy" id="2029982"/>
    <lineage>
        <taxon>Bacteria</taxon>
        <taxon>Pseudomonadati</taxon>
        <taxon>Pseudomonadota</taxon>
        <taxon>Gammaproteobacteria</taxon>
        <taxon>Cellvibrionales</taxon>
        <taxon>Spongiibacteraceae</taxon>
        <taxon>BD1-7 clade</taxon>
    </lineage>
</organism>
<dbReference type="AlphaFoldDB" id="A0A5S9PV85"/>
<evidence type="ECO:0000313" key="12">
    <source>
        <dbReference type="Proteomes" id="UP000434580"/>
    </source>
</evidence>
<proteinExistence type="inferred from homology"/>
<feature type="domain" description="Prephenate/arogenate dehydrogenase" evidence="10">
    <location>
        <begin position="4"/>
        <end position="292"/>
    </location>
</feature>
<dbReference type="Pfam" id="PF02153">
    <property type="entry name" value="PDH_N"/>
    <property type="match status" value="1"/>
</dbReference>
<evidence type="ECO:0000256" key="1">
    <source>
        <dbReference type="ARBA" id="ARBA00005067"/>
    </source>
</evidence>
<dbReference type="InterPro" id="IPR050812">
    <property type="entry name" value="Preph/Arog_dehydrog"/>
</dbReference>
<keyword evidence="8" id="KW-0057">Aromatic amino acid biosynthesis</keyword>
<dbReference type="Gene3D" id="3.40.50.720">
    <property type="entry name" value="NAD(P)-binding Rossmann-like Domain"/>
    <property type="match status" value="1"/>
</dbReference>
<dbReference type="PANTHER" id="PTHR21363">
    <property type="entry name" value="PREPHENATE DEHYDROGENASE"/>
    <property type="match status" value="1"/>
</dbReference>
<evidence type="ECO:0000256" key="9">
    <source>
        <dbReference type="ARBA" id="ARBA00049260"/>
    </source>
</evidence>
<evidence type="ECO:0000256" key="8">
    <source>
        <dbReference type="ARBA" id="ARBA00023141"/>
    </source>
</evidence>
<dbReference type="FunFam" id="3.40.50.720:FF:000208">
    <property type="entry name" value="Prephenate dehydrogenase"/>
    <property type="match status" value="1"/>
</dbReference>
<dbReference type="EC" id="1.3.1.12" evidence="3"/>
<evidence type="ECO:0000256" key="6">
    <source>
        <dbReference type="ARBA" id="ARBA00023002"/>
    </source>
</evidence>
<protein>
    <recommendedName>
        <fullName evidence="3">prephenate dehydrogenase</fullName>
        <ecNumber evidence="3">1.3.1.12</ecNumber>
    </recommendedName>
</protein>
<evidence type="ECO:0000256" key="4">
    <source>
        <dbReference type="ARBA" id="ARBA00022498"/>
    </source>
</evidence>
<dbReference type="InterPro" id="IPR036291">
    <property type="entry name" value="NAD(P)-bd_dom_sf"/>
</dbReference>
<dbReference type="Proteomes" id="UP000434580">
    <property type="component" value="Unassembled WGS sequence"/>
</dbReference>
<dbReference type="GO" id="GO:0070403">
    <property type="term" value="F:NAD+ binding"/>
    <property type="evidence" value="ECO:0007669"/>
    <property type="project" value="InterPro"/>
</dbReference>
<evidence type="ECO:0000256" key="2">
    <source>
        <dbReference type="ARBA" id="ARBA00007964"/>
    </source>
</evidence>
<comment type="catalytic activity">
    <reaction evidence="9">
        <text>prephenate + NAD(+) = 3-(4-hydroxyphenyl)pyruvate + CO2 + NADH</text>
        <dbReference type="Rhea" id="RHEA:13869"/>
        <dbReference type="ChEBI" id="CHEBI:16526"/>
        <dbReference type="ChEBI" id="CHEBI:29934"/>
        <dbReference type="ChEBI" id="CHEBI:36242"/>
        <dbReference type="ChEBI" id="CHEBI:57540"/>
        <dbReference type="ChEBI" id="CHEBI:57945"/>
        <dbReference type="EC" id="1.3.1.12"/>
    </reaction>
</comment>
<evidence type="ECO:0000259" key="10">
    <source>
        <dbReference type="PROSITE" id="PS51176"/>
    </source>
</evidence>
<name>A0A5S9PV85_9GAMM</name>
<reference evidence="11 12" key="1">
    <citation type="submission" date="2019-11" db="EMBL/GenBank/DDBJ databases">
        <authorList>
            <person name="Holert J."/>
        </authorList>
    </citation>
    <scope>NUCLEOTIDE SEQUENCE [LARGE SCALE GENOMIC DNA]</scope>
    <source>
        <strain evidence="11">BC5_2</strain>
    </source>
</reference>
<gene>
    <name evidence="11" type="primary">tyrC</name>
    <name evidence="11" type="ORF">DPBNPPHM_04098</name>
</gene>
<dbReference type="GO" id="GO:0006571">
    <property type="term" value="P:tyrosine biosynthetic process"/>
    <property type="evidence" value="ECO:0007669"/>
    <property type="project" value="UniProtKB-KW"/>
</dbReference>
<keyword evidence="4" id="KW-0827">Tyrosine biosynthesis</keyword>
<dbReference type="PROSITE" id="PS51176">
    <property type="entry name" value="PDH_ADH"/>
    <property type="match status" value="1"/>
</dbReference>
<dbReference type="Pfam" id="PF20463">
    <property type="entry name" value="PDH_C"/>
    <property type="match status" value="1"/>
</dbReference>
<comment type="similarity">
    <text evidence="2">Belongs to the prephenate/arogenate dehydrogenase family.</text>
</comment>
<evidence type="ECO:0000256" key="5">
    <source>
        <dbReference type="ARBA" id="ARBA00022605"/>
    </source>
</evidence>
<dbReference type="InterPro" id="IPR008927">
    <property type="entry name" value="6-PGluconate_DH-like_C_sf"/>
</dbReference>
<dbReference type="InterPro" id="IPR046826">
    <property type="entry name" value="PDH_N"/>
</dbReference>
<evidence type="ECO:0000256" key="3">
    <source>
        <dbReference type="ARBA" id="ARBA00012068"/>
    </source>
</evidence>
<dbReference type="FunFam" id="1.10.3660.10:FF:000003">
    <property type="entry name" value="Prephenate dehydrogenase"/>
    <property type="match status" value="1"/>
</dbReference>